<evidence type="ECO:0000256" key="1">
    <source>
        <dbReference type="SAM" id="MobiDB-lite"/>
    </source>
</evidence>
<evidence type="ECO:0000313" key="4">
    <source>
        <dbReference type="Proteomes" id="UP001489004"/>
    </source>
</evidence>
<sequence>MPLAAGMSYRTPLTSSYCRASQTGGLRAHRCARLQSRTSSTPRSSTQQTRVYVSASGPTPPDTWDKGTYRLALMQSCKLRREFESPLYQSPYATITTFKRSHACLDDHHNLQYADDYLKGNMTPEEYQSVNAACQKLDKFWHKLQQQYQAGRLADTDRLDFFANDRWLLDATLYRLLVEPLAIAQWYKDERQRLGEHYAGATPDGQSGMRDTLGRRGTPHAFLESMLWRKRARLPNEEDSLAKAREYEDLFWRGQLELQTSTDACAQPPVGFRWPAPPPAKGFDTWACEVVISHASKDRRFVEEVQSDIGTALKLKVSCHTVDVPTGGDAAVGSSLVGLAVITTHYVCKDCPVQDLRILVDRKTLHAVLYQDMSLGALEQKLKKKLCAAPVKEVWDSLSALLKTLELLKRSTVHVESEDSCTILLRQKLCWHVVEILVKEVCPNLPNSVRTYNILKQWEHAASQFTVPLMFEELPRKYGRQSEEWVEKIRTRLKELKNVPPGSVK</sequence>
<feature type="domain" description="EDS1 EP" evidence="2">
    <location>
        <begin position="108"/>
        <end position="198"/>
    </location>
</feature>
<name>A0AAW1PNW2_9CHLO</name>
<dbReference type="Pfam" id="PF18117">
    <property type="entry name" value="EDS1_EP"/>
    <property type="match status" value="1"/>
</dbReference>
<feature type="compositionally biased region" description="Low complexity" evidence="1">
    <location>
        <begin position="35"/>
        <end position="50"/>
    </location>
</feature>
<keyword evidence="4" id="KW-1185">Reference proteome</keyword>
<dbReference type="Proteomes" id="UP001489004">
    <property type="component" value="Unassembled WGS sequence"/>
</dbReference>
<evidence type="ECO:0000259" key="2">
    <source>
        <dbReference type="Pfam" id="PF18117"/>
    </source>
</evidence>
<dbReference type="AlphaFoldDB" id="A0AAW1PNW2"/>
<accession>A0AAW1PNW2</accession>
<proteinExistence type="predicted"/>
<comment type="caution">
    <text evidence="3">The sequence shown here is derived from an EMBL/GenBank/DDBJ whole genome shotgun (WGS) entry which is preliminary data.</text>
</comment>
<dbReference type="EMBL" id="JALJOR010000010">
    <property type="protein sequence ID" value="KAK9810125.1"/>
    <property type="molecule type" value="Genomic_DNA"/>
</dbReference>
<feature type="region of interest" description="Disordered" evidence="1">
    <location>
        <begin position="34"/>
        <end position="59"/>
    </location>
</feature>
<evidence type="ECO:0000313" key="3">
    <source>
        <dbReference type="EMBL" id="KAK9810125.1"/>
    </source>
</evidence>
<dbReference type="InterPro" id="IPR041266">
    <property type="entry name" value="EDS1_EP"/>
</dbReference>
<reference evidence="3 4" key="1">
    <citation type="journal article" date="2024" name="Nat. Commun.">
        <title>Phylogenomics reveals the evolutionary origins of lichenization in chlorophyte algae.</title>
        <authorList>
            <person name="Puginier C."/>
            <person name="Libourel C."/>
            <person name="Otte J."/>
            <person name="Skaloud P."/>
            <person name="Haon M."/>
            <person name="Grisel S."/>
            <person name="Petersen M."/>
            <person name="Berrin J.G."/>
            <person name="Delaux P.M."/>
            <person name="Dal Grande F."/>
            <person name="Keller J."/>
        </authorList>
    </citation>
    <scope>NUCLEOTIDE SEQUENCE [LARGE SCALE GENOMIC DNA]</scope>
    <source>
        <strain evidence="3 4">SAG 2043</strain>
    </source>
</reference>
<protein>
    <recommendedName>
        <fullName evidence="2">EDS1 EP domain-containing protein</fullName>
    </recommendedName>
</protein>
<gene>
    <name evidence="3" type="ORF">WJX72_005175</name>
</gene>
<organism evidence="3 4">
    <name type="scientific">[Myrmecia] bisecta</name>
    <dbReference type="NCBI Taxonomy" id="41462"/>
    <lineage>
        <taxon>Eukaryota</taxon>
        <taxon>Viridiplantae</taxon>
        <taxon>Chlorophyta</taxon>
        <taxon>core chlorophytes</taxon>
        <taxon>Trebouxiophyceae</taxon>
        <taxon>Trebouxiales</taxon>
        <taxon>Trebouxiaceae</taxon>
        <taxon>Myrmecia</taxon>
    </lineage>
</organism>